<evidence type="ECO:0000313" key="2">
    <source>
        <dbReference type="Proteomes" id="UP001177021"/>
    </source>
</evidence>
<keyword evidence="2" id="KW-1185">Reference proteome</keyword>
<reference evidence="1" key="1">
    <citation type="submission" date="2023-10" db="EMBL/GenBank/DDBJ databases">
        <authorList>
            <person name="Rodriguez Cubillos JULIANA M."/>
            <person name="De Vega J."/>
        </authorList>
    </citation>
    <scope>NUCLEOTIDE SEQUENCE</scope>
</reference>
<dbReference type="Proteomes" id="UP001177021">
    <property type="component" value="Unassembled WGS sequence"/>
</dbReference>
<dbReference type="EMBL" id="CASHSV030000034">
    <property type="protein sequence ID" value="CAJ2644132.1"/>
    <property type="molecule type" value="Genomic_DNA"/>
</dbReference>
<evidence type="ECO:0000313" key="1">
    <source>
        <dbReference type="EMBL" id="CAJ2644132.1"/>
    </source>
</evidence>
<accession>A0ACB0JKZ5</accession>
<comment type="caution">
    <text evidence="1">The sequence shown here is derived from an EMBL/GenBank/DDBJ whole genome shotgun (WGS) entry which is preliminary data.</text>
</comment>
<gene>
    <name evidence="1" type="ORF">MILVUS5_LOCUS13234</name>
</gene>
<proteinExistence type="predicted"/>
<name>A0ACB0JKZ5_TRIPR</name>
<protein>
    <submittedName>
        <fullName evidence="1">Uncharacterized protein</fullName>
    </submittedName>
</protein>
<organism evidence="1 2">
    <name type="scientific">Trifolium pratense</name>
    <name type="common">Red clover</name>
    <dbReference type="NCBI Taxonomy" id="57577"/>
    <lineage>
        <taxon>Eukaryota</taxon>
        <taxon>Viridiplantae</taxon>
        <taxon>Streptophyta</taxon>
        <taxon>Embryophyta</taxon>
        <taxon>Tracheophyta</taxon>
        <taxon>Spermatophyta</taxon>
        <taxon>Magnoliopsida</taxon>
        <taxon>eudicotyledons</taxon>
        <taxon>Gunneridae</taxon>
        <taxon>Pentapetalae</taxon>
        <taxon>rosids</taxon>
        <taxon>fabids</taxon>
        <taxon>Fabales</taxon>
        <taxon>Fabaceae</taxon>
        <taxon>Papilionoideae</taxon>
        <taxon>50 kb inversion clade</taxon>
        <taxon>NPAAA clade</taxon>
        <taxon>Hologalegina</taxon>
        <taxon>IRL clade</taxon>
        <taxon>Trifolieae</taxon>
        <taxon>Trifolium</taxon>
    </lineage>
</organism>
<sequence>MSVVESVNIFFSSNPTKTAGKHNRDDKQDNDSTASSPVVKQRDHSRRLPATERKTRKSNILETLRASSSAPPKSNLKGRTDDRDFKEIRKNLFCRPDEEDDSDFYLNYHPAASIGYEGLDINFHIPSVNTATRMKLAIHLVKAANNELYDEVLAKAAESWRAEEERRKNLVKI</sequence>